<evidence type="ECO:0000313" key="3">
    <source>
        <dbReference type="EMBL" id="TPG53367.1"/>
    </source>
</evidence>
<keyword evidence="2" id="KW-0732">Signal</keyword>
<sequence length="126" mass="13367">MPLSPARKGFRLVSLITALSTAAACAPVGPGYYAQGPYQQQASGAAYACQQGIQQACYDYQAYAPAANAEVYQEQQNAQVGTAVAAGLLGAVAGAAIASSGRRSHYRDRGYYGPRRGYYRGGYHRY</sequence>
<comment type="caution">
    <text evidence="3">The sequence shown here is derived from an EMBL/GenBank/DDBJ whole genome shotgun (WGS) entry which is preliminary data.</text>
</comment>
<dbReference type="EMBL" id="RCZP01000017">
    <property type="protein sequence ID" value="TPG53367.1"/>
    <property type="molecule type" value="Genomic_DNA"/>
</dbReference>
<organism evidence="3 4">
    <name type="scientific">Muricoccus nepalensis</name>
    <dbReference type="NCBI Taxonomy" id="1854500"/>
    <lineage>
        <taxon>Bacteria</taxon>
        <taxon>Pseudomonadati</taxon>
        <taxon>Pseudomonadota</taxon>
        <taxon>Alphaproteobacteria</taxon>
        <taxon>Acetobacterales</taxon>
        <taxon>Roseomonadaceae</taxon>
        <taxon>Muricoccus</taxon>
    </lineage>
</organism>
<dbReference type="PROSITE" id="PS51257">
    <property type="entry name" value="PROKAR_LIPOPROTEIN"/>
    <property type="match status" value="1"/>
</dbReference>
<dbReference type="RefSeq" id="WP_140884850.1">
    <property type="nucleotide sequence ID" value="NZ_RCZP01000017.1"/>
</dbReference>
<evidence type="ECO:0000256" key="1">
    <source>
        <dbReference type="SAM" id="Phobius"/>
    </source>
</evidence>
<dbReference type="Proteomes" id="UP000317078">
    <property type="component" value="Unassembled WGS sequence"/>
</dbReference>
<evidence type="ECO:0000313" key="4">
    <source>
        <dbReference type="Proteomes" id="UP000317078"/>
    </source>
</evidence>
<gene>
    <name evidence="3" type="ORF">EAH89_16590</name>
</gene>
<feature type="chain" id="PRO_5021310737" description="Glycine zipper domain-containing protein" evidence="2">
    <location>
        <begin position="27"/>
        <end position="126"/>
    </location>
</feature>
<keyword evidence="1" id="KW-1133">Transmembrane helix</keyword>
<feature type="signal peptide" evidence="2">
    <location>
        <begin position="1"/>
        <end position="26"/>
    </location>
</feature>
<reference evidence="3 4" key="1">
    <citation type="journal article" date="2019" name="Environ. Microbiol.">
        <title>Species interactions and distinct microbial communities in high Arctic permafrost affected cryosols are associated with the CH4 and CO2 gas fluxes.</title>
        <authorList>
            <person name="Altshuler I."/>
            <person name="Hamel J."/>
            <person name="Turney S."/>
            <person name="Magnuson E."/>
            <person name="Levesque R."/>
            <person name="Greer C."/>
            <person name="Whyte L.G."/>
        </authorList>
    </citation>
    <scope>NUCLEOTIDE SEQUENCE [LARGE SCALE GENOMIC DNA]</scope>
    <source>
        <strain evidence="3 4">S9.3B</strain>
    </source>
</reference>
<protein>
    <recommendedName>
        <fullName evidence="5">Glycine zipper domain-containing protein</fullName>
    </recommendedName>
</protein>
<evidence type="ECO:0008006" key="5">
    <source>
        <dbReference type="Google" id="ProtNLM"/>
    </source>
</evidence>
<feature type="transmembrane region" description="Helical" evidence="1">
    <location>
        <begin position="80"/>
        <end position="99"/>
    </location>
</feature>
<accession>A0A502FUS0</accession>
<dbReference type="AlphaFoldDB" id="A0A502FUS0"/>
<proteinExistence type="predicted"/>
<keyword evidence="4" id="KW-1185">Reference proteome</keyword>
<name>A0A502FUS0_9PROT</name>
<evidence type="ECO:0000256" key="2">
    <source>
        <dbReference type="SAM" id="SignalP"/>
    </source>
</evidence>
<keyword evidence="1" id="KW-0472">Membrane</keyword>
<keyword evidence="1" id="KW-0812">Transmembrane</keyword>